<evidence type="ECO:0000256" key="1">
    <source>
        <dbReference type="ARBA" id="ARBA00022603"/>
    </source>
</evidence>
<keyword evidence="6" id="KW-1185">Reference proteome</keyword>
<dbReference type="OrthoDB" id="1853779at2"/>
<name>A0A2G1QRC4_9HYPH</name>
<dbReference type="GO" id="GO:0032259">
    <property type="term" value="P:methylation"/>
    <property type="evidence" value="ECO:0007669"/>
    <property type="project" value="UniProtKB-KW"/>
</dbReference>
<proteinExistence type="predicted"/>
<keyword evidence="2" id="KW-0808">Transferase</keyword>
<evidence type="ECO:0000313" key="5">
    <source>
        <dbReference type="EMBL" id="PHP68004.1"/>
    </source>
</evidence>
<protein>
    <recommendedName>
        <fullName evidence="4">Methyltransferase domain-containing protein</fullName>
    </recommendedName>
</protein>
<dbReference type="CDD" id="cd02440">
    <property type="entry name" value="AdoMet_MTases"/>
    <property type="match status" value="1"/>
</dbReference>
<evidence type="ECO:0000256" key="2">
    <source>
        <dbReference type="ARBA" id="ARBA00022679"/>
    </source>
</evidence>
<keyword evidence="1" id="KW-0489">Methyltransferase</keyword>
<evidence type="ECO:0000313" key="6">
    <source>
        <dbReference type="Proteomes" id="UP000221168"/>
    </source>
</evidence>
<dbReference type="EMBL" id="PDVP01000002">
    <property type="protein sequence ID" value="PHP68004.1"/>
    <property type="molecule type" value="Genomic_DNA"/>
</dbReference>
<dbReference type="InterPro" id="IPR041698">
    <property type="entry name" value="Methyltransf_25"/>
</dbReference>
<gene>
    <name evidence="5" type="ORF">CSC94_04875</name>
</gene>
<evidence type="ECO:0000256" key="3">
    <source>
        <dbReference type="ARBA" id="ARBA00022691"/>
    </source>
</evidence>
<dbReference type="PANTHER" id="PTHR43464">
    <property type="entry name" value="METHYLTRANSFERASE"/>
    <property type="match status" value="1"/>
</dbReference>
<reference evidence="5 6" key="1">
    <citation type="submission" date="2017-10" db="EMBL/GenBank/DDBJ databases">
        <title>Sedimentibacterium mangrovi gen. nov., sp. nov., a novel member of family Phyllobacteriacea isolated from mangrove sediment.</title>
        <authorList>
            <person name="Liao H."/>
            <person name="Tian Y."/>
        </authorList>
    </citation>
    <scope>NUCLEOTIDE SEQUENCE [LARGE SCALE GENOMIC DNA]</scope>
    <source>
        <strain evidence="5 6">X9-2-2</strain>
    </source>
</reference>
<dbReference type="Gene3D" id="3.40.50.150">
    <property type="entry name" value="Vaccinia Virus protein VP39"/>
    <property type="match status" value="1"/>
</dbReference>
<comment type="caution">
    <text evidence="5">The sequence shown here is derived from an EMBL/GenBank/DDBJ whole genome shotgun (WGS) entry which is preliminary data.</text>
</comment>
<dbReference type="PANTHER" id="PTHR43464:SF19">
    <property type="entry name" value="UBIQUINONE BIOSYNTHESIS O-METHYLTRANSFERASE, MITOCHONDRIAL"/>
    <property type="match status" value="1"/>
</dbReference>
<dbReference type="SUPFAM" id="SSF53335">
    <property type="entry name" value="S-adenosyl-L-methionine-dependent methyltransferases"/>
    <property type="match status" value="1"/>
</dbReference>
<feature type="domain" description="Methyltransferase" evidence="4">
    <location>
        <begin position="61"/>
        <end position="150"/>
    </location>
</feature>
<accession>A0A2G1QRC4</accession>
<evidence type="ECO:0000259" key="4">
    <source>
        <dbReference type="Pfam" id="PF13649"/>
    </source>
</evidence>
<sequence length="212" mass="23038">MTDAFNPGDYWEARHAELQGDHRNVGNRGLTSEQNLNLIASKAALVCHRLGALGLKAGASVLDAGCGSGTFTSMLAPIGFQLFGCDISPTAIDAARELGIGEFNVSSLAKVGFDRTFDAVLCLDVLFHVVDDAQWHASVTGLYHATRPGGYFFVVEHFPKPGSKQATHCRWRSLDDYEGALKGANWIEVLGYQYPQQRVPKTLMIVQRPEGA</sequence>
<keyword evidence="3" id="KW-0949">S-adenosyl-L-methionine</keyword>
<organism evidence="5 6">
    <name type="scientific">Zhengella mangrovi</name>
    <dbReference type="NCBI Taxonomy" id="1982044"/>
    <lineage>
        <taxon>Bacteria</taxon>
        <taxon>Pseudomonadati</taxon>
        <taxon>Pseudomonadota</taxon>
        <taxon>Alphaproteobacteria</taxon>
        <taxon>Hyphomicrobiales</taxon>
        <taxon>Notoacmeibacteraceae</taxon>
        <taxon>Zhengella</taxon>
    </lineage>
</organism>
<dbReference type="RefSeq" id="WP_099304371.1">
    <property type="nucleotide sequence ID" value="NZ_PDVP01000002.1"/>
</dbReference>
<dbReference type="Pfam" id="PF13649">
    <property type="entry name" value="Methyltransf_25"/>
    <property type="match status" value="1"/>
</dbReference>
<dbReference type="AlphaFoldDB" id="A0A2G1QRC4"/>
<dbReference type="InterPro" id="IPR029063">
    <property type="entry name" value="SAM-dependent_MTases_sf"/>
</dbReference>
<dbReference type="Proteomes" id="UP000221168">
    <property type="component" value="Unassembled WGS sequence"/>
</dbReference>
<dbReference type="GO" id="GO:0008168">
    <property type="term" value="F:methyltransferase activity"/>
    <property type="evidence" value="ECO:0007669"/>
    <property type="project" value="UniProtKB-KW"/>
</dbReference>